<protein>
    <recommendedName>
        <fullName evidence="2">DC1 domain-containing protein</fullName>
    </recommendedName>
</protein>
<reference evidence="3" key="1">
    <citation type="journal article" date="2016" name="Nat. Genet.">
        <title>A high-quality carrot genome assembly provides new insights into carotenoid accumulation and asterid genome evolution.</title>
        <authorList>
            <person name="Iorizzo M."/>
            <person name="Ellison S."/>
            <person name="Senalik D."/>
            <person name="Zeng P."/>
            <person name="Satapoomin P."/>
            <person name="Huang J."/>
            <person name="Bowman M."/>
            <person name="Iovene M."/>
            <person name="Sanseverino W."/>
            <person name="Cavagnaro P."/>
            <person name="Yildiz M."/>
            <person name="Macko-Podgorni A."/>
            <person name="Moranska E."/>
            <person name="Grzebelus E."/>
            <person name="Grzebelus D."/>
            <person name="Ashrafi H."/>
            <person name="Zheng Z."/>
            <person name="Cheng S."/>
            <person name="Spooner D."/>
            <person name="Van Deynze A."/>
            <person name="Simon P."/>
        </authorList>
    </citation>
    <scope>NUCLEOTIDE SEQUENCE</scope>
    <source>
        <tissue evidence="3">Leaf</tissue>
    </source>
</reference>
<dbReference type="EMBL" id="CP093349">
    <property type="protein sequence ID" value="WOH07418.1"/>
    <property type="molecule type" value="Genomic_DNA"/>
</dbReference>
<dbReference type="PANTHER" id="PTHR32410:SF216">
    <property type="entry name" value="PHORBOL-ESTER_DAG-TYPE DOMAIN-CONTAINING PROTEIN"/>
    <property type="match status" value="1"/>
</dbReference>
<accession>A0AAF1B7F1</accession>
<keyword evidence="1" id="KW-0677">Repeat</keyword>
<name>A0AAF1B7F1_DAUCS</name>
<dbReference type="Pfam" id="PF03107">
    <property type="entry name" value="C1_2"/>
    <property type="match status" value="3"/>
</dbReference>
<dbReference type="InterPro" id="IPR046349">
    <property type="entry name" value="C1-like_sf"/>
</dbReference>
<keyword evidence="4" id="KW-1185">Reference proteome</keyword>
<feature type="domain" description="DC1" evidence="2">
    <location>
        <begin position="284"/>
        <end position="334"/>
    </location>
</feature>
<reference evidence="3" key="2">
    <citation type="submission" date="2022-03" db="EMBL/GenBank/DDBJ databases">
        <title>Draft title - Genomic analysis of global carrot germplasm unveils the trajectory of domestication and the origin of high carotenoid orange carrot.</title>
        <authorList>
            <person name="Iorizzo M."/>
            <person name="Ellison S."/>
            <person name="Senalik D."/>
            <person name="Macko-Podgorni A."/>
            <person name="Grzebelus D."/>
            <person name="Bostan H."/>
            <person name="Rolling W."/>
            <person name="Curaba J."/>
            <person name="Simon P."/>
        </authorList>
    </citation>
    <scope>NUCLEOTIDE SEQUENCE</scope>
    <source>
        <tissue evidence="3">Leaf</tissue>
    </source>
</reference>
<dbReference type="SUPFAM" id="SSF57889">
    <property type="entry name" value="Cysteine-rich domain"/>
    <property type="match status" value="2"/>
</dbReference>
<dbReference type="PANTHER" id="PTHR32410">
    <property type="entry name" value="CYSTEINE/HISTIDINE-RICH C1 DOMAIN FAMILY PROTEIN"/>
    <property type="match status" value="1"/>
</dbReference>
<dbReference type="InterPro" id="IPR053192">
    <property type="entry name" value="Vacuole_Formation_Reg"/>
</dbReference>
<sequence length="364" mass="42282">MSYSPAFGAYDIIESITFVSCDKFFLHKSCAELPPHIQNSNNPKDFPKLRFQHFFDDLCDYFTLSLPPFRCSICSIPLLWNVKQFFYYSFDTHVRVCIKCAMFQVESSQDTELIRHAAHSQHLLALIQRPSSFKCNACTLEYNVRDASYKCTECPFWMHKTCADAPASLLLEFHNKHPLTLSYFLPQVYHKFIQYCSLCNKTFSRLDWLYCCPGCRLLVHFRCARSSRIFSCSEIEIYDSDLVHLPAADESSVDRLGEQFIKAVTSVNSTKTIISKTECVRHQAHKEHHLQLTTISDDNEIVLLCDCCVKPIRTDNDEFYACVPCNYFLHKVCAEFPCMIEHHLMGDICPSSFWMRNNTQKFET</sequence>
<feature type="domain" description="DC1" evidence="2">
    <location>
        <begin position="119"/>
        <end position="163"/>
    </location>
</feature>
<organism evidence="3 4">
    <name type="scientific">Daucus carota subsp. sativus</name>
    <name type="common">Carrot</name>
    <dbReference type="NCBI Taxonomy" id="79200"/>
    <lineage>
        <taxon>Eukaryota</taxon>
        <taxon>Viridiplantae</taxon>
        <taxon>Streptophyta</taxon>
        <taxon>Embryophyta</taxon>
        <taxon>Tracheophyta</taxon>
        <taxon>Spermatophyta</taxon>
        <taxon>Magnoliopsida</taxon>
        <taxon>eudicotyledons</taxon>
        <taxon>Gunneridae</taxon>
        <taxon>Pentapetalae</taxon>
        <taxon>asterids</taxon>
        <taxon>campanulids</taxon>
        <taxon>Apiales</taxon>
        <taxon>Apiaceae</taxon>
        <taxon>Apioideae</taxon>
        <taxon>Scandiceae</taxon>
        <taxon>Daucinae</taxon>
        <taxon>Daucus</taxon>
        <taxon>Daucus sect. Daucus</taxon>
    </lineage>
</organism>
<feature type="domain" description="DC1" evidence="2">
    <location>
        <begin position="173"/>
        <end position="224"/>
    </location>
</feature>
<evidence type="ECO:0000313" key="3">
    <source>
        <dbReference type="EMBL" id="WOH07418.1"/>
    </source>
</evidence>
<dbReference type="InterPro" id="IPR004146">
    <property type="entry name" value="DC1"/>
</dbReference>
<evidence type="ECO:0000313" key="4">
    <source>
        <dbReference type="Proteomes" id="UP000077755"/>
    </source>
</evidence>
<evidence type="ECO:0000256" key="1">
    <source>
        <dbReference type="ARBA" id="ARBA00022737"/>
    </source>
</evidence>
<proteinExistence type="predicted"/>
<dbReference type="Proteomes" id="UP000077755">
    <property type="component" value="Chromosome 7"/>
</dbReference>
<gene>
    <name evidence="3" type="ORF">DCAR_0726848</name>
</gene>
<dbReference type="AlphaFoldDB" id="A0AAF1B7F1"/>
<evidence type="ECO:0000259" key="2">
    <source>
        <dbReference type="Pfam" id="PF03107"/>
    </source>
</evidence>